<dbReference type="InterPro" id="IPR001623">
    <property type="entry name" value="DnaJ_domain"/>
</dbReference>
<evidence type="ECO:0000313" key="3">
    <source>
        <dbReference type="EMBL" id="AOP35230.1"/>
    </source>
</evidence>
<evidence type="ECO:0000313" key="4">
    <source>
        <dbReference type="Proteomes" id="UP000094197"/>
    </source>
</evidence>
<dbReference type="CDD" id="cd06257">
    <property type="entry name" value="DnaJ"/>
    <property type="match status" value="1"/>
</dbReference>
<dbReference type="Pfam" id="PF00226">
    <property type="entry name" value="DnaJ"/>
    <property type="match status" value="1"/>
</dbReference>
<dbReference type="Gene3D" id="1.10.287.110">
    <property type="entry name" value="DnaJ domain"/>
    <property type="match status" value="1"/>
</dbReference>
<dbReference type="SMART" id="SM00271">
    <property type="entry name" value="DnaJ"/>
    <property type="match status" value="1"/>
</dbReference>
<protein>
    <submittedName>
        <fullName evidence="3">Molecular chaperone DnaJ</fullName>
    </submittedName>
</protein>
<dbReference type="AlphaFoldDB" id="A0A1D7V090"/>
<dbReference type="RefSeq" id="WP_069608435.1">
    <property type="nucleotide sequence ID" value="NZ_CP015217.1"/>
</dbReference>
<dbReference type="PANTHER" id="PTHR44145">
    <property type="entry name" value="DNAJ HOMOLOG SUBFAMILY A MEMBER 3, MITOCHONDRIAL"/>
    <property type="match status" value="1"/>
</dbReference>
<accession>A0A1D7V090</accession>
<dbReference type="Proteomes" id="UP000094197">
    <property type="component" value="Chromosome 1"/>
</dbReference>
<sequence>MNDPGFQNGFPDHYKNLGLSPLASVEKVKIRYRELAKIFHPDNRETGSSDLFQKFAHSYQILTHPTRRKEYDLQYLTRHPEILFRFRSASEGKNGTGEVSFRPREIPASRILYAGQAVELARKGLLRAGMRNKERKKYSGIFYDIRILLTSEELNVPIFAKIPLVVRVLCPDCRGSNVFCDSCGGKGTYKSFRNLNLEAEAGKLLPGKVYELDLTGLKPDGFVHFKKNRLKVKIELLEGSKK</sequence>
<proteinExistence type="predicted"/>
<gene>
    <name evidence="3" type="ORF">A0128_16110</name>
</gene>
<dbReference type="PROSITE" id="PS50076">
    <property type="entry name" value="DNAJ_2"/>
    <property type="match status" value="1"/>
</dbReference>
<feature type="domain" description="J" evidence="2">
    <location>
        <begin position="12"/>
        <end position="75"/>
    </location>
</feature>
<evidence type="ECO:0000256" key="1">
    <source>
        <dbReference type="ARBA" id="ARBA00023186"/>
    </source>
</evidence>
<keyword evidence="1" id="KW-0143">Chaperone</keyword>
<keyword evidence="4" id="KW-1185">Reference proteome</keyword>
<reference evidence="3 4" key="1">
    <citation type="submission" date="2016-04" db="EMBL/GenBank/DDBJ databases">
        <title>Complete genome seqeunce of Leptospira alstonii serovar Room22.</title>
        <authorList>
            <person name="Nally J.E."/>
            <person name="Bayles D.O."/>
            <person name="Hurley D."/>
            <person name="Fanning S."/>
            <person name="McMahon B.J."/>
            <person name="Arent Z."/>
        </authorList>
    </citation>
    <scope>NUCLEOTIDE SEQUENCE [LARGE SCALE GENOMIC DNA]</scope>
    <source>
        <strain evidence="3 4">GWTS #1</strain>
    </source>
</reference>
<name>A0A1D7V090_9LEPT</name>
<dbReference type="EMBL" id="CP015217">
    <property type="protein sequence ID" value="AOP35230.1"/>
    <property type="molecule type" value="Genomic_DNA"/>
</dbReference>
<evidence type="ECO:0000259" key="2">
    <source>
        <dbReference type="PROSITE" id="PS50076"/>
    </source>
</evidence>
<organism evidence="3 4">
    <name type="scientific">Leptospira tipperaryensis</name>
    <dbReference type="NCBI Taxonomy" id="2564040"/>
    <lineage>
        <taxon>Bacteria</taxon>
        <taxon>Pseudomonadati</taxon>
        <taxon>Spirochaetota</taxon>
        <taxon>Spirochaetia</taxon>
        <taxon>Leptospirales</taxon>
        <taxon>Leptospiraceae</taxon>
        <taxon>Leptospira</taxon>
    </lineage>
</organism>
<dbReference type="SUPFAM" id="SSF46565">
    <property type="entry name" value="Chaperone J-domain"/>
    <property type="match status" value="1"/>
</dbReference>
<dbReference type="OrthoDB" id="9779889at2"/>
<dbReference type="InterPro" id="IPR051938">
    <property type="entry name" value="Apopto_cytoskel_mod"/>
</dbReference>
<dbReference type="KEGG" id="laj:A0128_16110"/>
<dbReference type="PANTHER" id="PTHR44145:SF3">
    <property type="entry name" value="DNAJ HOMOLOG SUBFAMILY A MEMBER 3, MITOCHONDRIAL"/>
    <property type="match status" value="1"/>
</dbReference>
<dbReference type="InterPro" id="IPR036869">
    <property type="entry name" value="J_dom_sf"/>
</dbReference>